<protein>
    <submittedName>
        <fullName evidence="1">Uncharacterized protein</fullName>
    </submittedName>
</protein>
<comment type="caution">
    <text evidence="1">The sequence shown here is derived from an EMBL/GenBank/DDBJ whole genome shotgun (WGS) entry which is preliminary data.</text>
</comment>
<dbReference type="EMBL" id="JAPWTJ010000112">
    <property type="protein sequence ID" value="KAJ8982686.1"/>
    <property type="molecule type" value="Genomic_DNA"/>
</dbReference>
<dbReference type="Proteomes" id="UP001162164">
    <property type="component" value="Unassembled WGS sequence"/>
</dbReference>
<sequence>MVIKIGLKITFSNGPYCHSSDICFRVGFNYLKAPENGTKVDIYWKLQHLVHLSWLSDDEMVVVEVNPLTLIERLPPAFVQNTFGRK</sequence>
<name>A0ABQ9JWG8_9CUCU</name>
<evidence type="ECO:0000313" key="2">
    <source>
        <dbReference type="Proteomes" id="UP001162164"/>
    </source>
</evidence>
<gene>
    <name evidence="1" type="ORF">NQ317_013158</name>
</gene>
<accession>A0ABQ9JWG8</accession>
<organism evidence="1 2">
    <name type="scientific">Molorchus minor</name>
    <dbReference type="NCBI Taxonomy" id="1323400"/>
    <lineage>
        <taxon>Eukaryota</taxon>
        <taxon>Metazoa</taxon>
        <taxon>Ecdysozoa</taxon>
        <taxon>Arthropoda</taxon>
        <taxon>Hexapoda</taxon>
        <taxon>Insecta</taxon>
        <taxon>Pterygota</taxon>
        <taxon>Neoptera</taxon>
        <taxon>Endopterygota</taxon>
        <taxon>Coleoptera</taxon>
        <taxon>Polyphaga</taxon>
        <taxon>Cucujiformia</taxon>
        <taxon>Chrysomeloidea</taxon>
        <taxon>Cerambycidae</taxon>
        <taxon>Lamiinae</taxon>
        <taxon>Monochamini</taxon>
        <taxon>Molorchus</taxon>
    </lineage>
</organism>
<keyword evidence="2" id="KW-1185">Reference proteome</keyword>
<evidence type="ECO:0000313" key="1">
    <source>
        <dbReference type="EMBL" id="KAJ8982686.1"/>
    </source>
</evidence>
<reference evidence="1" key="1">
    <citation type="journal article" date="2023" name="Insect Mol. Biol.">
        <title>Genome sequencing provides insights into the evolution of gene families encoding plant cell wall-degrading enzymes in longhorned beetles.</title>
        <authorList>
            <person name="Shin N.R."/>
            <person name="Okamura Y."/>
            <person name="Kirsch R."/>
            <person name="Pauchet Y."/>
        </authorList>
    </citation>
    <scope>NUCLEOTIDE SEQUENCE</scope>
    <source>
        <strain evidence="1">MMC_N1</strain>
    </source>
</reference>
<proteinExistence type="predicted"/>